<evidence type="ECO:0000313" key="2">
    <source>
        <dbReference type="Proteomes" id="UP000240293"/>
    </source>
</evidence>
<dbReference type="RefSeq" id="YP_009465984.1">
    <property type="nucleotide sequence ID" value="NC_037066.1"/>
</dbReference>
<dbReference type="KEGG" id="vg:35997080"/>
<dbReference type="Proteomes" id="UP000240293">
    <property type="component" value="Segment"/>
</dbReference>
<dbReference type="GeneID" id="35997080"/>
<dbReference type="InterPro" id="IPR029053">
    <property type="entry name" value="Viral_coat"/>
</dbReference>
<reference evidence="1" key="1">
    <citation type="submission" date="2017-09" db="EMBL/GenBank/DDBJ databases">
        <title>From spatial viral metagenomics to biological and molecular characterization of plant viruses: the case study of geminiviruses.</title>
        <authorList>
            <person name="Claverie S."/>
            <person name="Bernardo P."/>
            <person name="Kraberger S."/>
            <person name="Hartnady P."/>
            <person name="Lefeuvre P."/>
            <person name="Lett J.-M."/>
            <person name="Filloux D."/>
            <person name="Harkins G.W."/>
            <person name="Varsani A."/>
            <person name="Martin D.P."/>
            <person name="Roumagnac P."/>
        </authorList>
    </citation>
    <scope>NUCLEOTIDE SEQUENCE [LARGE SCALE GENOMIC DNA]</scope>
    <source>
        <strain evidence="1">13-FMN-1</strain>
    </source>
</reference>
<dbReference type="EMBL" id="MG001958">
    <property type="protein sequence ID" value="AUT11865.1"/>
    <property type="molecule type" value="Genomic_DNA"/>
</dbReference>
<evidence type="ECO:0000313" key="1">
    <source>
        <dbReference type="EMBL" id="AUT11865.1"/>
    </source>
</evidence>
<accession>A0A2I8B2J9</accession>
<dbReference type="Pfam" id="PF00844">
    <property type="entry name" value="Gemini_coat"/>
    <property type="match status" value="1"/>
</dbReference>
<name>A0A2I8B2J9_9GEMI</name>
<organism evidence="1">
    <name type="scientific">Juncus maritimus associated virus</name>
    <dbReference type="NCBI Taxonomy" id="2093273"/>
    <lineage>
        <taxon>Viruses</taxon>
        <taxon>Monodnaviria</taxon>
        <taxon>Shotokuvirae</taxon>
        <taxon>Cressdnaviricota</taxon>
        <taxon>Repensiviricetes</taxon>
        <taxon>Geplafuvirales</taxon>
        <taxon>Geminiviridae</taxon>
        <taxon>Maldovirus</taxon>
        <taxon>Maldovirus junci</taxon>
        <taxon>Juncus maritimus geminivirus 1</taxon>
    </lineage>
</organism>
<protein>
    <submittedName>
        <fullName evidence="1">Capsid protein</fullName>
    </submittedName>
</protein>
<keyword evidence="2" id="KW-1185">Reference proteome</keyword>
<proteinExistence type="predicted"/>
<dbReference type="Gene3D" id="2.60.120.20">
    <property type="match status" value="1"/>
</dbReference>
<sequence>MDYSGRKRRYSGPSTPVQIAKRMMTIRKRFNSGSVRRALFQSPYYRPNLMGFRRRSKSIFPDKGYHDDEDHWGDFSSSAGVTNYVSMPYLGQAKNQRHTNKIKIWSISANGALHIKTAGANPDTIIATVFLMWAHNPNGGSNPPAFNDVFTTSTNMDDQHNPSCAKIKHPMLAYYKCLARKHIVLIPYTNYCAGENRALFNINIKFRGRNAKYVEFGESSSGGSYSDIKSGGLFYYVRYYSPDPAARLEGDWNCRVIYYH</sequence>
<dbReference type="GO" id="GO:0019028">
    <property type="term" value="C:viral capsid"/>
    <property type="evidence" value="ECO:0007669"/>
    <property type="project" value="InterPro"/>
</dbReference>
<dbReference type="OrthoDB" id="15748at10239"/>
<dbReference type="InterPro" id="IPR000263">
    <property type="entry name" value="GV_A/BR1_coat"/>
</dbReference>
<dbReference type="GO" id="GO:0005198">
    <property type="term" value="F:structural molecule activity"/>
    <property type="evidence" value="ECO:0007669"/>
    <property type="project" value="InterPro"/>
</dbReference>